<dbReference type="InterPro" id="IPR003615">
    <property type="entry name" value="HNH_nuc"/>
</dbReference>
<protein>
    <submittedName>
        <fullName evidence="1">HNH endonuclease</fullName>
    </submittedName>
</protein>
<keyword evidence="1" id="KW-0255">Endonuclease</keyword>
<proteinExistence type="predicted"/>
<organism evidence="1 2">
    <name type="scientific">Pseudomonas marginalis</name>
    <name type="common">Pseudomonas panacis</name>
    <dbReference type="NCBI Taxonomy" id="298"/>
    <lineage>
        <taxon>Bacteria</taxon>
        <taxon>Pseudomonadati</taxon>
        <taxon>Pseudomonadota</taxon>
        <taxon>Gammaproteobacteria</taxon>
        <taxon>Pseudomonadales</taxon>
        <taxon>Pseudomonadaceae</taxon>
        <taxon>Pseudomonas</taxon>
    </lineage>
</organism>
<name>A0A9X9BPQ1_PSEMA</name>
<dbReference type="AlphaFoldDB" id="A0A9X9BPQ1"/>
<accession>A0A9X9BPQ1</accession>
<dbReference type="OrthoDB" id="9816185at2"/>
<evidence type="ECO:0000313" key="2">
    <source>
        <dbReference type="Proteomes" id="UP000316123"/>
    </source>
</evidence>
<keyword evidence="1" id="KW-0378">Hydrolase</keyword>
<dbReference type="GO" id="GO:0004519">
    <property type="term" value="F:endonuclease activity"/>
    <property type="evidence" value="ECO:0007669"/>
    <property type="project" value="UniProtKB-KW"/>
</dbReference>
<keyword evidence="1" id="KW-0540">Nuclease</keyword>
<gene>
    <name evidence="1" type="ORF">FIV41_22170</name>
</gene>
<dbReference type="RefSeq" id="WP_074844838.1">
    <property type="nucleotide sequence ID" value="NZ_FNSU01000001.1"/>
</dbReference>
<sequence>MRNLPLPHRDSSRDDLIASIRQYNYRGPKGHKLTEDEITSLLAIYDRYDGDLGTASEMLKGNDFPASLIDALDAAYDKTQEDRLLYPLRQRLFKDVGLCPICGIKTVSELDHFLPRTHFKPLAIYARNLVPSCHDCNHIKLAGFGEQTKDELAFLHAYFDALPDLKFLEARIDISEGGLVVTFQVATDVDLNEDISNRLTHQIKTLELNERYEKEINTYVMSHATSAHREYARSGKAGVRKHLKIQALHEAHELYTNHWRPTLLRALARHDAFVDGGFVDVFRVPQHILDDLFDDLD</sequence>
<dbReference type="Proteomes" id="UP000316123">
    <property type="component" value="Unassembled WGS sequence"/>
</dbReference>
<dbReference type="EMBL" id="VFEQ01000017">
    <property type="protein sequence ID" value="TWR54698.1"/>
    <property type="molecule type" value="Genomic_DNA"/>
</dbReference>
<comment type="caution">
    <text evidence="1">The sequence shown here is derived from an EMBL/GenBank/DDBJ whole genome shotgun (WGS) entry which is preliminary data.</text>
</comment>
<evidence type="ECO:0000313" key="1">
    <source>
        <dbReference type="EMBL" id="TWR54698.1"/>
    </source>
</evidence>
<reference evidence="1 2" key="1">
    <citation type="submission" date="2019-06" db="EMBL/GenBank/DDBJ databases">
        <title>Pseudomonas bimorpha sp. nov. isolated from bovine raw milk and skim milk concentrate.</title>
        <authorList>
            <person name="Hofmann K."/>
            <person name="Huptas C."/>
            <person name="Doll E."/>
            <person name="Scherer S."/>
            <person name="Wenning M."/>
        </authorList>
    </citation>
    <scope>NUCLEOTIDE SEQUENCE [LARGE SCALE GENOMIC DNA]</scope>
    <source>
        <strain evidence="1 2">DSM 13124</strain>
    </source>
</reference>
<dbReference type="CDD" id="cd00085">
    <property type="entry name" value="HNHc"/>
    <property type="match status" value="1"/>
</dbReference>
<dbReference type="Gene3D" id="1.10.30.50">
    <property type="match status" value="1"/>
</dbReference>